<feature type="domain" description="CzcB-like barrel-sandwich hybrid" evidence="4">
    <location>
        <begin position="64"/>
        <end position="204"/>
    </location>
</feature>
<evidence type="ECO:0000313" key="5">
    <source>
        <dbReference type="EMBL" id="CAL1242094.1"/>
    </source>
</evidence>
<dbReference type="SUPFAM" id="SSF111369">
    <property type="entry name" value="HlyD-like secretion proteins"/>
    <property type="match status" value="1"/>
</dbReference>
<protein>
    <submittedName>
        <fullName evidence="5">RND family efflux transporter MFP subunit</fullName>
    </submittedName>
</protein>
<dbReference type="PANTHER" id="PTHR30469:SF15">
    <property type="entry name" value="HLYD FAMILY OF SECRETION PROTEINS"/>
    <property type="match status" value="1"/>
</dbReference>
<feature type="region of interest" description="Disordered" evidence="3">
    <location>
        <begin position="293"/>
        <end position="315"/>
    </location>
</feature>
<evidence type="ECO:0000256" key="3">
    <source>
        <dbReference type="SAM" id="MobiDB-lite"/>
    </source>
</evidence>
<feature type="compositionally biased region" description="Low complexity" evidence="3">
    <location>
        <begin position="302"/>
        <end position="315"/>
    </location>
</feature>
<organism evidence="5 6">
    <name type="scientific">Candidatus Methylocalor cossyra</name>
    <dbReference type="NCBI Taxonomy" id="3108543"/>
    <lineage>
        <taxon>Bacteria</taxon>
        <taxon>Pseudomonadati</taxon>
        <taxon>Pseudomonadota</taxon>
        <taxon>Gammaproteobacteria</taxon>
        <taxon>Methylococcales</taxon>
        <taxon>Methylococcaceae</taxon>
        <taxon>Candidatus Methylocalor</taxon>
    </lineage>
</organism>
<dbReference type="InterPro" id="IPR006143">
    <property type="entry name" value="RND_pump_MFP"/>
</dbReference>
<dbReference type="RefSeq" id="WP_348759995.1">
    <property type="nucleotide sequence ID" value="NZ_OZ026885.1"/>
</dbReference>
<dbReference type="NCBIfam" id="TIGR01730">
    <property type="entry name" value="RND_mfp"/>
    <property type="match status" value="1"/>
</dbReference>
<dbReference type="PANTHER" id="PTHR30469">
    <property type="entry name" value="MULTIDRUG RESISTANCE PROTEIN MDTA"/>
    <property type="match status" value="1"/>
</dbReference>
<dbReference type="Proteomes" id="UP001497493">
    <property type="component" value="Plasmid 2"/>
</dbReference>
<dbReference type="InterPro" id="IPR030190">
    <property type="entry name" value="MacA_alpha-hairpin_sf"/>
</dbReference>
<keyword evidence="5" id="KW-0614">Plasmid</keyword>
<sequence>MASAQRVTAPVLGLVLAAALLLRLWPDGLTGEPAPLVSVSAPTSPGGSVIVAEARVTAYPGAEVVVGSELAGTLLKVPVKEGDRVHKGQLLAELRADDTRAAIAEAEARRQEADADVWFYELEAQRAEKLWQERAGSRQILDRTLHDLAAARARRERAAADGRRWQAILEKARILAPIGGVILERHAHPGESLKEGAPIVTLADLDRRRIEAEVDEFDVGRVRLGMPVTITAEGYEGQSWRGRVEEIPDQVVLRRIKPQDPARPTDTRVLLVKVAFSEPTPLKLGQRVEVRMVDDRAPADQSARSSGGSRLSGEP</sequence>
<evidence type="ECO:0000256" key="2">
    <source>
        <dbReference type="ARBA" id="ARBA00023054"/>
    </source>
</evidence>
<name>A0ABM9NN51_9GAMM</name>
<reference evidence="5 6" key="1">
    <citation type="submission" date="2024-04" db="EMBL/GenBank/DDBJ databases">
        <authorList>
            <person name="Cremers G."/>
        </authorList>
    </citation>
    <scope>NUCLEOTIDE SEQUENCE [LARGE SCALE GENOMIC DNA]</scope>
    <source>
        <strain evidence="5">MeCH1-AG</strain>
        <plasmid evidence="5 6">2</plasmid>
    </source>
</reference>
<accession>A0ABM9NN51</accession>
<evidence type="ECO:0000259" key="4">
    <source>
        <dbReference type="Pfam" id="PF25973"/>
    </source>
</evidence>
<dbReference type="InterPro" id="IPR058647">
    <property type="entry name" value="BSH_CzcB-like"/>
</dbReference>
<dbReference type="EMBL" id="OZ026885">
    <property type="protein sequence ID" value="CAL1242094.1"/>
    <property type="molecule type" value="Genomic_DNA"/>
</dbReference>
<dbReference type="Pfam" id="PF25973">
    <property type="entry name" value="BSH_CzcB"/>
    <property type="match status" value="1"/>
</dbReference>
<keyword evidence="2" id="KW-0175">Coiled coil</keyword>
<geneLocation type="plasmid" evidence="5 6">
    <name>2</name>
</geneLocation>
<gene>
    <name evidence="5" type="ORF">MECH1_V1_P0162</name>
</gene>
<keyword evidence="6" id="KW-1185">Reference proteome</keyword>
<dbReference type="Gene3D" id="6.10.140.1990">
    <property type="match status" value="1"/>
</dbReference>
<evidence type="ECO:0000256" key="1">
    <source>
        <dbReference type="ARBA" id="ARBA00009477"/>
    </source>
</evidence>
<comment type="similarity">
    <text evidence="1">Belongs to the membrane fusion protein (MFP) (TC 8.A.1) family.</text>
</comment>
<dbReference type="Gene3D" id="2.40.50.100">
    <property type="match status" value="1"/>
</dbReference>
<evidence type="ECO:0000313" key="6">
    <source>
        <dbReference type="Proteomes" id="UP001497493"/>
    </source>
</evidence>
<proteinExistence type="inferred from homology"/>
<dbReference type="Gene3D" id="2.40.30.170">
    <property type="match status" value="1"/>
</dbReference>